<reference evidence="1 2" key="1">
    <citation type="journal article" date="2017" name="Antonie Van Leeuwenhoek">
        <title>Rhizobium rhizosphaerae sp. nov., a novel species isolated from rice rhizosphere.</title>
        <authorList>
            <person name="Zhao J.J."/>
            <person name="Zhang J."/>
            <person name="Zhang R.J."/>
            <person name="Zhang C.W."/>
            <person name="Yin H.Q."/>
            <person name="Zhang X.X."/>
        </authorList>
    </citation>
    <scope>NUCLEOTIDE SEQUENCE [LARGE SCALE GENOMIC DNA]</scope>
    <source>
        <strain evidence="1 2">BSs20135</strain>
    </source>
</reference>
<name>K6ZCF5_9ALTE</name>
<gene>
    <name evidence="1" type="ORF">GARC_4168</name>
</gene>
<accession>K6ZCF5</accession>
<comment type="caution">
    <text evidence="1">The sequence shown here is derived from an EMBL/GenBank/DDBJ whole genome shotgun (WGS) entry which is preliminary data.</text>
</comment>
<organism evidence="1 2">
    <name type="scientific">Paraglaciecola arctica BSs20135</name>
    <dbReference type="NCBI Taxonomy" id="493475"/>
    <lineage>
        <taxon>Bacteria</taxon>
        <taxon>Pseudomonadati</taxon>
        <taxon>Pseudomonadota</taxon>
        <taxon>Gammaproteobacteria</taxon>
        <taxon>Alteromonadales</taxon>
        <taxon>Alteromonadaceae</taxon>
        <taxon>Paraglaciecola</taxon>
    </lineage>
</organism>
<evidence type="ECO:0000313" key="2">
    <source>
        <dbReference type="Proteomes" id="UP000006327"/>
    </source>
</evidence>
<dbReference type="AlphaFoldDB" id="K6ZCF5"/>
<sequence>MLAKIAVTVYFRFTGWTTLGCHFTSKPISLILGLSTSACHFNLFASQHY</sequence>
<dbReference type="Proteomes" id="UP000006327">
    <property type="component" value="Unassembled WGS sequence"/>
</dbReference>
<dbReference type="EMBL" id="BAEO01000060">
    <property type="protein sequence ID" value="GAC21110.1"/>
    <property type="molecule type" value="Genomic_DNA"/>
</dbReference>
<protein>
    <submittedName>
        <fullName evidence="1">Uncharacterized protein</fullName>
    </submittedName>
</protein>
<evidence type="ECO:0000313" key="1">
    <source>
        <dbReference type="EMBL" id="GAC21110.1"/>
    </source>
</evidence>
<proteinExistence type="predicted"/>
<keyword evidence="2" id="KW-1185">Reference proteome</keyword>